<evidence type="ECO:0008006" key="4">
    <source>
        <dbReference type="Google" id="ProtNLM"/>
    </source>
</evidence>
<feature type="non-terminal residue" evidence="2">
    <location>
        <position position="102"/>
    </location>
</feature>
<keyword evidence="1" id="KW-0732">Signal</keyword>
<feature type="chain" id="PRO_5043497466" description="VWFC domain-containing protein" evidence="1">
    <location>
        <begin position="18"/>
        <end position="102"/>
    </location>
</feature>
<comment type="caution">
    <text evidence="2">The sequence shown here is derived from an EMBL/GenBank/DDBJ whole genome shotgun (WGS) entry which is preliminary data.</text>
</comment>
<sequence length="102" mass="11042">MWRAVFLVMVGLAIVAAGPLSRQVGISDNIAVTLRNNTQDCQKDGVVYLTGERVEDPSNPCETCYCSGGEIVCSVIPCVWRDDCEGRHTAGVCCPSYDHCSQ</sequence>
<dbReference type="SUPFAM" id="SSF57603">
    <property type="entry name" value="FnI-like domain"/>
    <property type="match status" value="1"/>
</dbReference>
<dbReference type="Gene3D" id="2.10.70.10">
    <property type="entry name" value="Complement Module, domain 1"/>
    <property type="match status" value="1"/>
</dbReference>
<gene>
    <name evidence="2" type="ORF">OTU49_002700</name>
</gene>
<reference evidence="2 3" key="1">
    <citation type="journal article" date="2024" name="BMC Genomics">
        <title>Genome assembly of redclaw crayfish (Cherax quadricarinatus) provides insights into its immune adaptation and hypoxia tolerance.</title>
        <authorList>
            <person name="Liu Z."/>
            <person name="Zheng J."/>
            <person name="Li H."/>
            <person name="Fang K."/>
            <person name="Wang S."/>
            <person name="He J."/>
            <person name="Zhou D."/>
            <person name="Weng S."/>
            <person name="Chi M."/>
            <person name="Gu Z."/>
            <person name="He J."/>
            <person name="Li F."/>
            <person name="Wang M."/>
        </authorList>
    </citation>
    <scope>NUCLEOTIDE SEQUENCE [LARGE SCALE GENOMIC DNA]</scope>
    <source>
        <strain evidence="2">ZL_2023a</strain>
    </source>
</reference>
<evidence type="ECO:0000313" key="3">
    <source>
        <dbReference type="Proteomes" id="UP001445076"/>
    </source>
</evidence>
<organism evidence="2 3">
    <name type="scientific">Cherax quadricarinatus</name>
    <name type="common">Australian red claw crayfish</name>
    <dbReference type="NCBI Taxonomy" id="27406"/>
    <lineage>
        <taxon>Eukaryota</taxon>
        <taxon>Metazoa</taxon>
        <taxon>Ecdysozoa</taxon>
        <taxon>Arthropoda</taxon>
        <taxon>Crustacea</taxon>
        <taxon>Multicrustacea</taxon>
        <taxon>Malacostraca</taxon>
        <taxon>Eumalacostraca</taxon>
        <taxon>Eucarida</taxon>
        <taxon>Decapoda</taxon>
        <taxon>Pleocyemata</taxon>
        <taxon>Astacidea</taxon>
        <taxon>Parastacoidea</taxon>
        <taxon>Parastacidae</taxon>
        <taxon>Cherax</taxon>
    </lineage>
</organism>
<keyword evidence="3" id="KW-1185">Reference proteome</keyword>
<dbReference type="AlphaFoldDB" id="A0AAW0XNF4"/>
<evidence type="ECO:0000313" key="2">
    <source>
        <dbReference type="EMBL" id="KAK8740813.1"/>
    </source>
</evidence>
<accession>A0AAW0XNF4</accession>
<evidence type="ECO:0000256" key="1">
    <source>
        <dbReference type="SAM" id="SignalP"/>
    </source>
</evidence>
<name>A0AAW0XNF4_CHEQU</name>
<protein>
    <recommendedName>
        <fullName evidence="4">VWFC domain-containing protein</fullName>
    </recommendedName>
</protein>
<feature type="signal peptide" evidence="1">
    <location>
        <begin position="1"/>
        <end position="17"/>
    </location>
</feature>
<dbReference type="EMBL" id="JARKIK010000032">
    <property type="protein sequence ID" value="KAK8740813.1"/>
    <property type="molecule type" value="Genomic_DNA"/>
</dbReference>
<dbReference type="Proteomes" id="UP001445076">
    <property type="component" value="Unassembled WGS sequence"/>
</dbReference>
<proteinExistence type="predicted"/>